<organism evidence="3 4">
    <name type="scientific">Lentzea albida</name>
    <dbReference type="NCBI Taxonomy" id="65499"/>
    <lineage>
        <taxon>Bacteria</taxon>
        <taxon>Bacillati</taxon>
        <taxon>Actinomycetota</taxon>
        <taxon>Actinomycetes</taxon>
        <taxon>Pseudonocardiales</taxon>
        <taxon>Pseudonocardiaceae</taxon>
        <taxon>Lentzea</taxon>
    </lineage>
</organism>
<feature type="region of interest" description="Disordered" evidence="1">
    <location>
        <begin position="269"/>
        <end position="290"/>
    </location>
</feature>
<evidence type="ECO:0000256" key="2">
    <source>
        <dbReference type="SAM" id="SignalP"/>
    </source>
</evidence>
<name>A0A1H9CTF2_9PSEU</name>
<feature type="signal peptide" evidence="2">
    <location>
        <begin position="1"/>
        <end position="25"/>
    </location>
</feature>
<accession>A0A1H9CTF2</accession>
<dbReference type="OrthoDB" id="3652569at2"/>
<dbReference type="EMBL" id="FOFV01000001">
    <property type="protein sequence ID" value="SEQ04454.1"/>
    <property type="molecule type" value="Genomic_DNA"/>
</dbReference>
<proteinExistence type="predicted"/>
<dbReference type="Proteomes" id="UP000199503">
    <property type="component" value="Unassembled WGS sequence"/>
</dbReference>
<dbReference type="RefSeq" id="WP_089910071.1">
    <property type="nucleotide sequence ID" value="NZ_FOFV01000001.1"/>
</dbReference>
<dbReference type="AlphaFoldDB" id="A0A1H9CTF2"/>
<evidence type="ECO:0000313" key="3">
    <source>
        <dbReference type="EMBL" id="SEQ04454.1"/>
    </source>
</evidence>
<reference evidence="4" key="1">
    <citation type="submission" date="2016-10" db="EMBL/GenBank/DDBJ databases">
        <authorList>
            <person name="Varghese N."/>
            <person name="Submissions S."/>
        </authorList>
    </citation>
    <scope>NUCLEOTIDE SEQUENCE [LARGE SCALE GENOMIC DNA]</scope>
    <source>
        <strain evidence="4">DSM 44437</strain>
    </source>
</reference>
<evidence type="ECO:0000256" key="1">
    <source>
        <dbReference type="SAM" id="MobiDB-lite"/>
    </source>
</evidence>
<evidence type="ECO:0000313" key="4">
    <source>
        <dbReference type="Proteomes" id="UP000199503"/>
    </source>
</evidence>
<dbReference type="InterPro" id="IPR045926">
    <property type="entry name" value="DUF6345"/>
</dbReference>
<protein>
    <submittedName>
        <fullName evidence="3">Uncharacterized protein</fullName>
    </submittedName>
</protein>
<keyword evidence="4" id="KW-1185">Reference proteome</keyword>
<keyword evidence="2" id="KW-0732">Signal</keyword>
<gene>
    <name evidence="3" type="ORF">SAMN04488000_1011062</name>
</gene>
<dbReference type="Pfam" id="PF19872">
    <property type="entry name" value="DUF6345"/>
    <property type="match status" value="1"/>
</dbReference>
<feature type="region of interest" description="Disordered" evidence="1">
    <location>
        <begin position="75"/>
        <end position="95"/>
    </location>
</feature>
<feature type="chain" id="PRO_5011491835" evidence="2">
    <location>
        <begin position="26"/>
        <end position="528"/>
    </location>
</feature>
<sequence length="528" mass="56688">MQRKLTVVLALSSLVTAGAVGVATADVSELPVYGVTSSGLDQEQAQQLQRAFGLKDVQRSESGAVSFADEQRYQYLPTVDKGQGRPDEDGNETTQTALDTEALKRIRTISTEEATKRAQEGLRAAGVLPGNASPTAQHTTFELADPNGRNALTANLDTSVTYTFQLGGIPLEGEGANIRVSFDAQGVTAVSHAARTYDKAGTVKVNDLAYGAKLCQKYLGASVKAEASYVYVAAPLEDKTDKVEPSFRCTGRNDDGGAPQAITLPAAVGAELPQPGPGQEPRPQAQFKVQGAGTQVGSEGTGNCAGLPNTAANIGTFNTEAGNHGITRQFSWLDGNAWESDFKDPAFAGGDDTNWADDVDLTYWQGHGSGTGFYFTGCSNHTDDKLANTDARWGQNDVEWMSLFTCQVLEDSTGGQTWAQRWGQAFRGLHQINSFTTVSYNSANHGGKFGHYMWRSPFLWWNNPMKVRDAWAQASIDTQPASVRWATMGVYLPASGGLGNYDDYFWGKGSVGPDYASTGWFWRISGTS</sequence>